<evidence type="ECO:0000313" key="3">
    <source>
        <dbReference type="Proteomes" id="UP001163828"/>
    </source>
</evidence>
<reference evidence="2" key="1">
    <citation type="submission" date="2022-08" db="EMBL/GenBank/DDBJ databases">
        <authorList>
            <consortium name="DOE Joint Genome Institute"/>
            <person name="Min B."/>
            <person name="Riley R."/>
            <person name="Sierra-Patev S."/>
            <person name="Naranjo-Ortiz M."/>
            <person name="Looney B."/>
            <person name="Konkel Z."/>
            <person name="Slot J.C."/>
            <person name="Sakamoto Y."/>
            <person name="Steenwyk J.L."/>
            <person name="Rokas A."/>
            <person name="Carro J."/>
            <person name="Camarero S."/>
            <person name="Ferreira P."/>
            <person name="Molpeceres G."/>
            <person name="Ruiz-Duenas F.J."/>
            <person name="Serrano A."/>
            <person name="Henrissat B."/>
            <person name="Drula E."/>
            <person name="Hughes K.W."/>
            <person name="Mata J.L."/>
            <person name="Ishikawa N.K."/>
            <person name="Vargas-Isla R."/>
            <person name="Ushijima S."/>
            <person name="Smith C.A."/>
            <person name="Ahrendt S."/>
            <person name="Andreopoulos W."/>
            <person name="He G."/>
            <person name="Labutti K."/>
            <person name="Lipzen A."/>
            <person name="Ng V."/>
            <person name="Sandor L."/>
            <person name="Barry K."/>
            <person name="Martinez A.T."/>
            <person name="Xiao Y."/>
            <person name="Gibbons J.G."/>
            <person name="Terashima K."/>
            <person name="Hibbett D.S."/>
            <person name="Grigoriev I.V."/>
        </authorList>
    </citation>
    <scope>NUCLEOTIDE SEQUENCE</scope>
    <source>
        <strain evidence="2">TFB10827</strain>
    </source>
</reference>
<dbReference type="EMBL" id="MU791182">
    <property type="protein sequence ID" value="KAJ3991097.1"/>
    <property type="molecule type" value="Genomic_DNA"/>
</dbReference>
<dbReference type="Proteomes" id="UP001163828">
    <property type="component" value="Unassembled WGS sequence"/>
</dbReference>
<evidence type="ECO:0000256" key="1">
    <source>
        <dbReference type="SAM" id="MobiDB-lite"/>
    </source>
</evidence>
<proteinExistence type="predicted"/>
<sequence>MCLRLSHLFRLYRLYLLLAAALLGVAVVASPVPITNTGTSQRGSILLRIGDYDWEHSQWKRNSGTLRQSQWQWHKVLCISVISCFGYTPSGVIQQISPKTTQRSRRTQVHNDYYRTLKVDVNPSSFDRAQRSLFETFLSVTELQTAIGGHNMIKDDKSYIRAILNLMVAKDIVSGYDEQKSLKDNMKPVLQTPPRPLSLRFGVYDWAKKTWAAPKPASEPNFLCFSCYRVCLGFDKKESKVVKISPGWRSTPGGKGHIYTHRHWPLVFPFDQGKGDAWSDPDQKHRTLVQFLQDIGDLKKAASGGDITDPESYIRAILRYFSLDSVGIIQGYDSTKPLSDLVKISKPKNGQDVGDNGDGQDVGDSGDGMKVDNSNHVQNTSPPPADRPNPASKSAAIQNLIG</sequence>
<gene>
    <name evidence="2" type="ORF">F5050DRAFT_1316766</name>
</gene>
<accession>A0ABQ8PXS8</accession>
<feature type="compositionally biased region" description="Polar residues" evidence="1">
    <location>
        <begin position="391"/>
        <end position="402"/>
    </location>
</feature>
<organism evidence="2 3">
    <name type="scientific">Lentinula boryana</name>
    <dbReference type="NCBI Taxonomy" id="40481"/>
    <lineage>
        <taxon>Eukaryota</taxon>
        <taxon>Fungi</taxon>
        <taxon>Dikarya</taxon>
        <taxon>Basidiomycota</taxon>
        <taxon>Agaricomycotina</taxon>
        <taxon>Agaricomycetes</taxon>
        <taxon>Agaricomycetidae</taxon>
        <taxon>Agaricales</taxon>
        <taxon>Marasmiineae</taxon>
        <taxon>Omphalotaceae</taxon>
        <taxon>Lentinula</taxon>
    </lineage>
</organism>
<comment type="caution">
    <text evidence="2">The sequence shown here is derived from an EMBL/GenBank/DDBJ whole genome shotgun (WGS) entry which is preliminary data.</text>
</comment>
<evidence type="ECO:0000313" key="2">
    <source>
        <dbReference type="EMBL" id="KAJ3991097.1"/>
    </source>
</evidence>
<feature type="region of interest" description="Disordered" evidence="1">
    <location>
        <begin position="344"/>
        <end position="402"/>
    </location>
</feature>
<name>A0ABQ8PXS8_9AGAR</name>
<protein>
    <submittedName>
        <fullName evidence="2">Uncharacterized protein</fullName>
    </submittedName>
</protein>
<keyword evidence="3" id="KW-1185">Reference proteome</keyword>